<evidence type="ECO:0000313" key="8">
    <source>
        <dbReference type="Proteomes" id="UP001232148"/>
    </source>
</evidence>
<dbReference type="EMBL" id="MU843032">
    <property type="protein sequence ID" value="KAK2022661.1"/>
    <property type="molecule type" value="Genomic_DNA"/>
</dbReference>
<comment type="cofactor">
    <cofactor evidence="1">
        <name>FAD</name>
        <dbReference type="ChEBI" id="CHEBI:57692"/>
    </cofactor>
</comment>
<dbReference type="PROSITE" id="PS00862">
    <property type="entry name" value="OX2_COVAL_FAD"/>
    <property type="match status" value="1"/>
</dbReference>
<evidence type="ECO:0000259" key="6">
    <source>
        <dbReference type="PROSITE" id="PS51387"/>
    </source>
</evidence>
<dbReference type="PANTHER" id="PTHR42973:SF39">
    <property type="entry name" value="FAD-BINDING PCMH-TYPE DOMAIN-CONTAINING PROTEIN"/>
    <property type="match status" value="1"/>
</dbReference>
<evidence type="ECO:0000313" key="7">
    <source>
        <dbReference type="EMBL" id="KAK2022661.1"/>
    </source>
</evidence>
<keyword evidence="8" id="KW-1185">Reference proteome</keyword>
<name>A0AAD9LUK1_9PEZI</name>
<dbReference type="PANTHER" id="PTHR42973">
    <property type="entry name" value="BINDING OXIDOREDUCTASE, PUTATIVE (AFU_ORTHOLOGUE AFUA_1G17690)-RELATED"/>
    <property type="match status" value="1"/>
</dbReference>
<keyword evidence="3" id="KW-0285">Flavoprotein</keyword>
<dbReference type="GO" id="GO:0016491">
    <property type="term" value="F:oxidoreductase activity"/>
    <property type="evidence" value="ECO:0007669"/>
    <property type="project" value="UniProtKB-KW"/>
</dbReference>
<evidence type="ECO:0000256" key="5">
    <source>
        <dbReference type="ARBA" id="ARBA00023002"/>
    </source>
</evidence>
<proteinExistence type="inferred from homology"/>
<dbReference type="PROSITE" id="PS51387">
    <property type="entry name" value="FAD_PCMH"/>
    <property type="match status" value="1"/>
</dbReference>
<keyword evidence="5" id="KW-0560">Oxidoreductase</keyword>
<evidence type="ECO:0000256" key="1">
    <source>
        <dbReference type="ARBA" id="ARBA00001974"/>
    </source>
</evidence>
<gene>
    <name evidence="7" type="ORF">LX32DRAFT_186583</name>
</gene>
<protein>
    <submittedName>
        <fullName evidence="7">FAD binding domain-containing protein</fullName>
    </submittedName>
</protein>
<comment type="similarity">
    <text evidence="2">Belongs to the oxygen-dependent FAD-linked oxidoreductase family.</text>
</comment>
<dbReference type="Proteomes" id="UP001232148">
    <property type="component" value="Unassembled WGS sequence"/>
</dbReference>
<dbReference type="GO" id="GO:0071949">
    <property type="term" value="F:FAD binding"/>
    <property type="evidence" value="ECO:0007669"/>
    <property type="project" value="InterPro"/>
</dbReference>
<evidence type="ECO:0000256" key="3">
    <source>
        <dbReference type="ARBA" id="ARBA00022630"/>
    </source>
</evidence>
<evidence type="ECO:0000256" key="4">
    <source>
        <dbReference type="ARBA" id="ARBA00022827"/>
    </source>
</evidence>
<organism evidence="7 8">
    <name type="scientific">Colletotrichum zoysiae</name>
    <dbReference type="NCBI Taxonomy" id="1216348"/>
    <lineage>
        <taxon>Eukaryota</taxon>
        <taxon>Fungi</taxon>
        <taxon>Dikarya</taxon>
        <taxon>Ascomycota</taxon>
        <taxon>Pezizomycotina</taxon>
        <taxon>Sordariomycetes</taxon>
        <taxon>Hypocreomycetidae</taxon>
        <taxon>Glomerellales</taxon>
        <taxon>Glomerellaceae</taxon>
        <taxon>Colletotrichum</taxon>
        <taxon>Colletotrichum graminicola species complex</taxon>
    </lineage>
</organism>
<dbReference type="Pfam" id="PF01565">
    <property type="entry name" value="FAD_binding_4"/>
    <property type="match status" value="1"/>
</dbReference>
<dbReference type="InterPro" id="IPR006094">
    <property type="entry name" value="Oxid_FAD_bind_N"/>
</dbReference>
<dbReference type="InterPro" id="IPR016169">
    <property type="entry name" value="FAD-bd_PCMH_sub2"/>
</dbReference>
<dbReference type="InterPro" id="IPR016166">
    <property type="entry name" value="FAD-bd_PCMH"/>
</dbReference>
<dbReference type="SUPFAM" id="SSF56176">
    <property type="entry name" value="FAD-binding/transporter-associated domain-like"/>
    <property type="match status" value="1"/>
</dbReference>
<dbReference type="Gene3D" id="3.30.465.10">
    <property type="match status" value="2"/>
</dbReference>
<dbReference type="InterPro" id="IPR050416">
    <property type="entry name" value="FAD-linked_Oxidoreductase"/>
</dbReference>
<evidence type="ECO:0000256" key="2">
    <source>
        <dbReference type="ARBA" id="ARBA00005466"/>
    </source>
</evidence>
<comment type="caution">
    <text evidence="7">The sequence shown here is derived from an EMBL/GenBank/DDBJ whole genome shotgun (WGS) entry which is preliminary data.</text>
</comment>
<dbReference type="InterPro" id="IPR036318">
    <property type="entry name" value="FAD-bd_PCMH-like_sf"/>
</dbReference>
<keyword evidence="4" id="KW-0274">FAD</keyword>
<feature type="domain" description="FAD-binding PCMH-type" evidence="6">
    <location>
        <begin position="40"/>
        <end position="220"/>
    </location>
</feature>
<dbReference type="Gene3D" id="3.40.462.20">
    <property type="match status" value="1"/>
</dbReference>
<sequence length="569" mass="64490">MPRIQDFEGMQYSRTGDELEQQDYAFFNQQYATSSYQEEHDMNPDLIVRPKHDQDVVRAVNWARENKVAVAVKSGGHQYSGASSTGGKNIQLDLSNTYKDLMVLRPKDPIAEDRTLVYIGVSTNMMDLNKYLKHNKLFVPTGQCAFVGVGGHGQTGGYGQLGRSFGLFGDHIRTVRLVCHDGVIRDITRANDPELFYALLGGSPGNFGVITHFVVEVYKSKSYLGPVSGPNGFKGPHGIKAFWIYSKEVLTRLLTAVAAMADDPSFPRGFDLCVSVVSMDFPMATLFKDLNDATVWERVQDKIRRVLEDRFLEFLNGKFPASIILYAQWCPTGKGDRYDAGVDAWFARFRELKGLLENETLQFNEFDMGMSDMTGQWLFPRAREFDLPYVKRTYATRSTTLGRDGWVDAVVGRIDLIYNPSHFLEGGSGDRDFERYMRCKLSVQIQCFGGRGSRFFANRDNGTSYSWRDSSVVQTLDCFHNPDEESRAYAEAWQAKNDAVMVGPQSPFSRQDRRVLWGSYGDWRMADEKVWRAYYEDEAKYKRLGRARAKADPNGTFTANPFAVTAVRD</sequence>
<accession>A0AAD9LUK1</accession>
<dbReference type="InterPro" id="IPR006093">
    <property type="entry name" value="Oxy_OxRdtase_FAD_BS"/>
</dbReference>
<dbReference type="AlphaFoldDB" id="A0AAD9LUK1"/>
<reference evidence="7" key="1">
    <citation type="submission" date="2021-06" db="EMBL/GenBank/DDBJ databases">
        <title>Comparative genomics, transcriptomics and evolutionary studies reveal genomic signatures of adaptation to plant cell wall in hemibiotrophic fungi.</title>
        <authorList>
            <consortium name="DOE Joint Genome Institute"/>
            <person name="Baroncelli R."/>
            <person name="Diaz J.F."/>
            <person name="Benocci T."/>
            <person name="Peng M."/>
            <person name="Battaglia E."/>
            <person name="Haridas S."/>
            <person name="Andreopoulos W."/>
            <person name="Labutti K."/>
            <person name="Pangilinan J."/>
            <person name="Floch G.L."/>
            <person name="Makela M.R."/>
            <person name="Henrissat B."/>
            <person name="Grigoriev I.V."/>
            <person name="Crouch J.A."/>
            <person name="De Vries R.P."/>
            <person name="Sukno S.A."/>
            <person name="Thon M.R."/>
        </authorList>
    </citation>
    <scope>NUCLEOTIDE SEQUENCE</scope>
    <source>
        <strain evidence="7">MAFF235873</strain>
    </source>
</reference>